<reference evidence="1" key="1">
    <citation type="submission" date="2022-03" db="EMBL/GenBank/DDBJ databases">
        <authorList>
            <person name="Sayadi A."/>
        </authorList>
    </citation>
    <scope>NUCLEOTIDE SEQUENCE</scope>
</reference>
<sequence length="42" mass="4856">MRSYKNGHQITVEHLINVVQATIDKVELCRDRRGGHFEHLGP</sequence>
<name>A0A9P0L7V6_ACAOB</name>
<accession>A0A9P0L7V6</accession>
<evidence type="ECO:0000313" key="1">
    <source>
        <dbReference type="EMBL" id="CAH1989267.1"/>
    </source>
</evidence>
<dbReference type="Proteomes" id="UP001152888">
    <property type="component" value="Unassembled WGS sequence"/>
</dbReference>
<comment type="caution">
    <text evidence="1">The sequence shown here is derived from an EMBL/GenBank/DDBJ whole genome shotgun (WGS) entry which is preliminary data.</text>
</comment>
<dbReference type="AlphaFoldDB" id="A0A9P0L7V6"/>
<gene>
    <name evidence="1" type="ORF">ACAOBT_LOCUS18929</name>
</gene>
<organism evidence="1 2">
    <name type="scientific">Acanthoscelides obtectus</name>
    <name type="common">Bean weevil</name>
    <name type="synonym">Bruchus obtectus</name>
    <dbReference type="NCBI Taxonomy" id="200917"/>
    <lineage>
        <taxon>Eukaryota</taxon>
        <taxon>Metazoa</taxon>
        <taxon>Ecdysozoa</taxon>
        <taxon>Arthropoda</taxon>
        <taxon>Hexapoda</taxon>
        <taxon>Insecta</taxon>
        <taxon>Pterygota</taxon>
        <taxon>Neoptera</taxon>
        <taxon>Endopterygota</taxon>
        <taxon>Coleoptera</taxon>
        <taxon>Polyphaga</taxon>
        <taxon>Cucujiformia</taxon>
        <taxon>Chrysomeloidea</taxon>
        <taxon>Chrysomelidae</taxon>
        <taxon>Bruchinae</taxon>
        <taxon>Bruchini</taxon>
        <taxon>Acanthoscelides</taxon>
    </lineage>
</organism>
<proteinExistence type="predicted"/>
<evidence type="ECO:0000313" key="2">
    <source>
        <dbReference type="Proteomes" id="UP001152888"/>
    </source>
</evidence>
<protein>
    <submittedName>
        <fullName evidence="1">Uncharacterized protein</fullName>
    </submittedName>
</protein>
<keyword evidence="2" id="KW-1185">Reference proteome</keyword>
<dbReference type="EMBL" id="CAKOFQ010007059">
    <property type="protein sequence ID" value="CAH1989267.1"/>
    <property type="molecule type" value="Genomic_DNA"/>
</dbReference>